<name>A0A239BZG6_9PSED</name>
<evidence type="ECO:0000259" key="3">
    <source>
        <dbReference type="Pfam" id="PF13556"/>
    </source>
</evidence>
<dbReference type="Pfam" id="PF13556">
    <property type="entry name" value="HTH_30"/>
    <property type="match status" value="1"/>
</dbReference>
<dbReference type="PANTHER" id="PTHR33744:SF15">
    <property type="entry name" value="CARBOHYDRATE DIACID REGULATOR"/>
    <property type="match status" value="1"/>
</dbReference>
<dbReference type="Gene3D" id="1.10.10.2840">
    <property type="entry name" value="PucR C-terminal helix-turn-helix domain"/>
    <property type="match status" value="1"/>
</dbReference>
<comment type="similarity">
    <text evidence="1">Belongs to the CdaR family.</text>
</comment>
<evidence type="ECO:0000259" key="4">
    <source>
        <dbReference type="Pfam" id="PF17853"/>
    </source>
</evidence>
<dbReference type="InterPro" id="IPR042070">
    <property type="entry name" value="PucR_C-HTH_sf"/>
</dbReference>
<gene>
    <name evidence="5" type="ORF">SAMN05444352_103276</name>
</gene>
<organism evidence="5 6">
    <name type="scientific">Pseudomonas japonica</name>
    <dbReference type="NCBI Taxonomy" id="256466"/>
    <lineage>
        <taxon>Bacteria</taxon>
        <taxon>Pseudomonadati</taxon>
        <taxon>Pseudomonadota</taxon>
        <taxon>Gammaproteobacteria</taxon>
        <taxon>Pseudomonadales</taxon>
        <taxon>Pseudomonadaceae</taxon>
        <taxon>Pseudomonas</taxon>
    </lineage>
</organism>
<proteinExistence type="inferred from homology"/>
<dbReference type="InterPro" id="IPR025736">
    <property type="entry name" value="PucR_C-HTH_dom"/>
</dbReference>
<dbReference type="STRING" id="1215104.GCA_000730585_01839"/>
<dbReference type="EMBL" id="FZOL01000003">
    <property type="protein sequence ID" value="SNS13059.1"/>
    <property type="molecule type" value="Genomic_DNA"/>
</dbReference>
<evidence type="ECO:0000313" key="6">
    <source>
        <dbReference type="Proteomes" id="UP000198407"/>
    </source>
</evidence>
<dbReference type="AlphaFoldDB" id="A0A239BZG6"/>
<protein>
    <submittedName>
        <fullName evidence="5">Transcriptional regulator, CdaR family</fullName>
    </submittedName>
</protein>
<evidence type="ECO:0000256" key="1">
    <source>
        <dbReference type="ARBA" id="ARBA00006754"/>
    </source>
</evidence>
<feature type="domain" description="PucR C-terminal helix-turn-helix" evidence="3">
    <location>
        <begin position="303"/>
        <end position="360"/>
    </location>
</feature>
<feature type="domain" description="CdaR GGDEF-like" evidence="4">
    <location>
        <begin position="142"/>
        <end position="251"/>
    </location>
</feature>
<dbReference type="InterPro" id="IPR051448">
    <property type="entry name" value="CdaR-like_regulators"/>
</dbReference>
<reference evidence="6" key="1">
    <citation type="submission" date="2017-06" db="EMBL/GenBank/DDBJ databases">
        <authorList>
            <person name="Varghese N."/>
            <person name="Submissions S."/>
        </authorList>
    </citation>
    <scope>NUCLEOTIDE SEQUENCE [LARGE SCALE GENOMIC DNA]</scope>
    <source>
        <strain evidence="6">DSM 22348</strain>
    </source>
</reference>
<dbReference type="OrthoDB" id="9792148at2"/>
<sequence length="372" mass="41697">MFELDHDLAQDIVDRAMAILPYNVNVMDSQGLILGSGETQRINTRHEGAQLVLANERIVEIDEEAAKCLKGVQPGVNLPLLLDGRLIGVLGITGDPGQLRTYAELVRMTAEMLLAQRHLQVEQQWRRQRCDDLLALLLGGSGDAPRLVDEARQLGLKPQLARVPCLFELDEGQGAEALSVWLMQRYPDSWCVSPARQSLLWCRPSSLALDEARLLDKLETQGWRVQRLALGGTAEGVDKLRRGYRRVRDLLAYGREVLPEQRLLTLARYRLPALLWRHRQDDALDELLEPLQRIRAKDVSGQLLATLRAWCSHDGQSQACAEALGIHRNSLRYRLERIGELSGVDPLRLEGMLSLYLGLQLLPAEPAGNARA</sequence>
<dbReference type="Pfam" id="PF05651">
    <property type="entry name" value="Diacid_rec"/>
    <property type="match status" value="1"/>
</dbReference>
<accession>A0A239BZG6</accession>
<dbReference type="InterPro" id="IPR008599">
    <property type="entry name" value="Diacid_rec"/>
</dbReference>
<evidence type="ECO:0000313" key="5">
    <source>
        <dbReference type="EMBL" id="SNS13059.1"/>
    </source>
</evidence>
<dbReference type="RefSeq" id="WP_042127007.1">
    <property type="nucleotide sequence ID" value="NZ_FZOL01000003.1"/>
</dbReference>
<keyword evidence="6" id="KW-1185">Reference proteome</keyword>
<dbReference type="Pfam" id="PF17853">
    <property type="entry name" value="GGDEF_2"/>
    <property type="match status" value="1"/>
</dbReference>
<feature type="domain" description="Putative sugar diacid recognition" evidence="2">
    <location>
        <begin position="4"/>
        <end position="134"/>
    </location>
</feature>
<dbReference type="InterPro" id="IPR041522">
    <property type="entry name" value="CdaR_GGDEF"/>
</dbReference>
<evidence type="ECO:0000259" key="2">
    <source>
        <dbReference type="Pfam" id="PF05651"/>
    </source>
</evidence>
<dbReference type="PANTHER" id="PTHR33744">
    <property type="entry name" value="CARBOHYDRATE DIACID REGULATOR"/>
    <property type="match status" value="1"/>
</dbReference>
<dbReference type="Proteomes" id="UP000198407">
    <property type="component" value="Unassembled WGS sequence"/>
</dbReference>